<evidence type="ECO:0000313" key="1">
    <source>
        <dbReference type="EMBL" id="BAH75995.1"/>
    </source>
</evidence>
<name>C4XTJ8_SOLM1</name>
<dbReference type="OrthoDB" id="9844094at2"/>
<dbReference type="eggNOG" id="ENOG5031CJB">
    <property type="taxonomic scope" value="Bacteria"/>
</dbReference>
<organism evidence="1 2">
    <name type="scientific">Solidesulfovibrio magneticus (strain ATCC 700980 / DSM 13731 / RS-1)</name>
    <name type="common">Desulfovibrio magneticus</name>
    <dbReference type="NCBI Taxonomy" id="573370"/>
    <lineage>
        <taxon>Bacteria</taxon>
        <taxon>Pseudomonadati</taxon>
        <taxon>Thermodesulfobacteriota</taxon>
        <taxon>Desulfovibrionia</taxon>
        <taxon>Desulfovibrionales</taxon>
        <taxon>Desulfovibrionaceae</taxon>
        <taxon>Solidesulfovibrio</taxon>
    </lineage>
</organism>
<evidence type="ECO:0000313" key="2">
    <source>
        <dbReference type="Proteomes" id="UP000009071"/>
    </source>
</evidence>
<protein>
    <submittedName>
        <fullName evidence="1">Uncharacterized protein</fullName>
    </submittedName>
</protein>
<gene>
    <name evidence="1" type="ordered locus">DMR_25040</name>
</gene>
<accession>C4XTJ8</accession>
<dbReference type="STRING" id="573370.DMR_25040"/>
<reference evidence="1 2" key="1">
    <citation type="journal article" date="2009" name="Genome Res.">
        <title>Whole genome sequence of Desulfovibrio magneticus strain RS-1 revealed common gene clusters in magnetotactic bacteria.</title>
        <authorList>
            <person name="Nakazawa H."/>
            <person name="Arakaki A."/>
            <person name="Narita-Yamada S."/>
            <person name="Yashiro I."/>
            <person name="Jinno K."/>
            <person name="Aoki N."/>
            <person name="Tsuruyama A."/>
            <person name="Okamura Y."/>
            <person name="Tanikawa S."/>
            <person name="Fujita N."/>
            <person name="Takeyama H."/>
            <person name="Matsunaga T."/>
        </authorList>
    </citation>
    <scope>NUCLEOTIDE SEQUENCE [LARGE SCALE GENOMIC DNA]</scope>
    <source>
        <strain evidence="2">ATCC 700980 / DSM 13731 / RS-1</strain>
    </source>
</reference>
<dbReference type="EMBL" id="AP010904">
    <property type="protein sequence ID" value="BAH75995.1"/>
    <property type="molecule type" value="Genomic_DNA"/>
</dbReference>
<proteinExistence type="predicted"/>
<dbReference type="Proteomes" id="UP000009071">
    <property type="component" value="Chromosome"/>
</dbReference>
<dbReference type="HOGENOM" id="CLU_1683740_0_0_7"/>
<dbReference type="KEGG" id="dma:DMR_25040"/>
<sequence length="156" mass="14949">MSLQGFFKGFPSEAAAAVLEASRDGAASDPGLSIKAAGSADAMTSGFSFRLGGRIYSKAAIATLSLAALGAVAAGGSRTAFITIKADGTVAVAVVSPDSHGVVRIPKPAAGSCLLGAVTVANGSGATFTAGVTALDAAGLTVTYVGLSGCVPGEAL</sequence>
<dbReference type="RefSeq" id="WP_015861174.1">
    <property type="nucleotide sequence ID" value="NC_012796.1"/>
</dbReference>
<keyword evidence="2" id="KW-1185">Reference proteome</keyword>
<dbReference type="AlphaFoldDB" id="C4XTJ8"/>